<keyword evidence="2" id="KW-1185">Reference proteome</keyword>
<dbReference type="EMBL" id="NBSK02000009">
    <property type="protein sequence ID" value="KAJ0185261.1"/>
    <property type="molecule type" value="Genomic_DNA"/>
</dbReference>
<evidence type="ECO:0000313" key="2">
    <source>
        <dbReference type="Proteomes" id="UP000235145"/>
    </source>
</evidence>
<name>A0A9R1UDS3_LACSA</name>
<dbReference type="AlphaFoldDB" id="A0A9R1UDS3"/>
<sequence length="188" mass="21395">MQLILEADGWNLRVCGNAMYLNIYGVLKEIYRKVENNELGRKRYQTLGGGFDHCGMSRKTKTGGVVVQKRLIGVTRYKKDVWFEVSNTTHHQLNRIHYLKPGGPSGYLGFEGFMYCRSHFGQLFKKTATLRKALKIECGMHMIIIGRAPLIFFLSVDVSFSDLLPPRNPNEAAPLRKTLSVSEDLLKL</sequence>
<evidence type="ECO:0000313" key="1">
    <source>
        <dbReference type="EMBL" id="KAJ0185261.1"/>
    </source>
</evidence>
<dbReference type="Proteomes" id="UP000235145">
    <property type="component" value="Unassembled WGS sequence"/>
</dbReference>
<accession>A0A9R1UDS3</accession>
<organism evidence="1 2">
    <name type="scientific">Lactuca sativa</name>
    <name type="common">Garden lettuce</name>
    <dbReference type="NCBI Taxonomy" id="4236"/>
    <lineage>
        <taxon>Eukaryota</taxon>
        <taxon>Viridiplantae</taxon>
        <taxon>Streptophyta</taxon>
        <taxon>Embryophyta</taxon>
        <taxon>Tracheophyta</taxon>
        <taxon>Spermatophyta</taxon>
        <taxon>Magnoliopsida</taxon>
        <taxon>eudicotyledons</taxon>
        <taxon>Gunneridae</taxon>
        <taxon>Pentapetalae</taxon>
        <taxon>asterids</taxon>
        <taxon>campanulids</taxon>
        <taxon>Asterales</taxon>
        <taxon>Asteraceae</taxon>
        <taxon>Cichorioideae</taxon>
        <taxon>Cichorieae</taxon>
        <taxon>Lactucinae</taxon>
        <taxon>Lactuca</taxon>
    </lineage>
</organism>
<reference evidence="1 2" key="1">
    <citation type="journal article" date="2017" name="Nat. Commun.">
        <title>Genome assembly with in vitro proximity ligation data and whole-genome triplication in lettuce.</title>
        <authorList>
            <person name="Reyes-Chin-Wo S."/>
            <person name="Wang Z."/>
            <person name="Yang X."/>
            <person name="Kozik A."/>
            <person name="Arikit S."/>
            <person name="Song C."/>
            <person name="Xia L."/>
            <person name="Froenicke L."/>
            <person name="Lavelle D.O."/>
            <person name="Truco M.J."/>
            <person name="Xia R."/>
            <person name="Zhu S."/>
            <person name="Xu C."/>
            <person name="Xu H."/>
            <person name="Xu X."/>
            <person name="Cox K."/>
            <person name="Korf I."/>
            <person name="Meyers B.C."/>
            <person name="Michelmore R.W."/>
        </authorList>
    </citation>
    <scope>NUCLEOTIDE SEQUENCE [LARGE SCALE GENOMIC DNA]</scope>
    <source>
        <strain evidence="2">cv. Salinas</strain>
        <tissue evidence="1">Seedlings</tissue>
    </source>
</reference>
<gene>
    <name evidence="1" type="ORF">LSAT_V11C900456650</name>
</gene>
<protein>
    <submittedName>
        <fullName evidence="1">Uncharacterized protein</fullName>
    </submittedName>
</protein>
<comment type="caution">
    <text evidence="1">The sequence shown here is derived from an EMBL/GenBank/DDBJ whole genome shotgun (WGS) entry which is preliminary data.</text>
</comment>
<proteinExistence type="predicted"/>